<gene>
    <name evidence="2" type="ORF">KEM10_08265</name>
</gene>
<evidence type="ECO:0000313" key="3">
    <source>
        <dbReference type="Proteomes" id="UP000708576"/>
    </source>
</evidence>
<evidence type="ECO:0000313" key="2">
    <source>
        <dbReference type="EMBL" id="MBS2098272.1"/>
    </source>
</evidence>
<dbReference type="InterPro" id="IPR051783">
    <property type="entry name" value="NAD(P)-dependent_oxidoreduct"/>
</dbReference>
<accession>A0ABS5JTR5</accession>
<dbReference type="PANTHER" id="PTHR48079">
    <property type="entry name" value="PROTEIN YEEZ"/>
    <property type="match status" value="1"/>
</dbReference>
<name>A0ABS5JTR5_9BACT</name>
<proteinExistence type="predicted"/>
<dbReference type="Gene3D" id="3.40.50.720">
    <property type="entry name" value="NAD(P)-binding Rossmann-like Domain"/>
    <property type="match status" value="1"/>
</dbReference>
<dbReference type="SUPFAM" id="SSF51735">
    <property type="entry name" value="NAD(P)-binding Rossmann-fold domains"/>
    <property type="match status" value="1"/>
</dbReference>
<dbReference type="RefSeq" id="WP_212215516.1">
    <property type="nucleotide sequence ID" value="NZ_JAGUCO010000004.1"/>
</dbReference>
<feature type="domain" description="3-beta hydroxysteroid dehydrogenase/isomerase" evidence="1">
    <location>
        <begin position="4"/>
        <end position="250"/>
    </location>
</feature>
<dbReference type="PANTHER" id="PTHR48079:SF6">
    <property type="entry name" value="NAD(P)-BINDING DOMAIN-CONTAINING PROTEIN-RELATED"/>
    <property type="match status" value="1"/>
</dbReference>
<sequence>MKVLVTGGTGFVGRELVKMLVSEGYDVRCTSRQPDDLSAIAELMIGDIRDLAFLNHCCKGCEAVFHLASKVGVWGKYSDFYSTNVDATKLLIDACNGNNVSYFIYASSASVVFGGEDIENGNESILYPAHQLSNYTITKALAEKYIIQSNGNNIKTISLRPHLIWGPTDRHIIPGILKNAQTGKLVRISYYNKLVDTTYIDNFIDALKLSLLGLMNNPMVAGNCYFITNGEPIKIWDFINRILDVYGYASITKSVPRSLALGVVGLQEMFYKYFLPNQNIQTTRMVIKELCQAHWFDISKAVKVLGYKPKISIDDGFERLKKFKTQLIS</sequence>
<keyword evidence="3" id="KW-1185">Reference proteome</keyword>
<organism evidence="2 3">
    <name type="scientific">Carboxylicivirga linearis</name>
    <dbReference type="NCBI Taxonomy" id="1628157"/>
    <lineage>
        <taxon>Bacteria</taxon>
        <taxon>Pseudomonadati</taxon>
        <taxon>Bacteroidota</taxon>
        <taxon>Bacteroidia</taxon>
        <taxon>Marinilabiliales</taxon>
        <taxon>Marinilabiliaceae</taxon>
        <taxon>Carboxylicivirga</taxon>
    </lineage>
</organism>
<dbReference type="InterPro" id="IPR002225">
    <property type="entry name" value="3Beta_OHSteriod_DH/Estase"/>
</dbReference>
<dbReference type="InterPro" id="IPR036291">
    <property type="entry name" value="NAD(P)-bd_dom_sf"/>
</dbReference>
<protein>
    <submittedName>
        <fullName evidence="2">NAD-dependent epimerase/dehydratase family protein</fullName>
    </submittedName>
</protein>
<evidence type="ECO:0000259" key="1">
    <source>
        <dbReference type="Pfam" id="PF01073"/>
    </source>
</evidence>
<dbReference type="EMBL" id="JAGUCO010000004">
    <property type="protein sequence ID" value="MBS2098272.1"/>
    <property type="molecule type" value="Genomic_DNA"/>
</dbReference>
<reference evidence="2 3" key="1">
    <citation type="journal article" date="2015" name="Int. J. Syst. Evol. Microbiol.">
        <title>Carboxylicivirga linearis sp. nov., isolated from a sea cucumber culture pond.</title>
        <authorList>
            <person name="Wang F.Q."/>
            <person name="Zhou Y.X."/>
            <person name="Lin X.Z."/>
            <person name="Chen G.J."/>
            <person name="Du Z.J."/>
        </authorList>
    </citation>
    <scope>NUCLEOTIDE SEQUENCE [LARGE SCALE GENOMIC DNA]</scope>
    <source>
        <strain evidence="2 3">FB218</strain>
    </source>
</reference>
<dbReference type="Pfam" id="PF01073">
    <property type="entry name" value="3Beta_HSD"/>
    <property type="match status" value="1"/>
</dbReference>
<comment type="caution">
    <text evidence="2">The sequence shown here is derived from an EMBL/GenBank/DDBJ whole genome shotgun (WGS) entry which is preliminary data.</text>
</comment>
<dbReference type="Proteomes" id="UP000708576">
    <property type="component" value="Unassembled WGS sequence"/>
</dbReference>